<sequence length="419" mass="45387">MAAAGATGSGLAASGCGAGASAESVTLRMVAADYGDPRRGNSTQGYWDALVRKFSQRYPGVTVDVTVLDWKDVDKKVAAMVAEGRAPDIAQLGSYADFAAGGKLYSADELLSIPVQADFLPRLAEAGKVERVQYGLPFAASTRLLFYNRKLFAKAGLDPSKPPRDWGRLVRTARRLKAAGVRVPYGLPLGREEAPAEALMWVLGGGGGYTDKAGSWTIDAPANIRTFEWMRQNLVGRGLTNRSPGSTDRQDVFDAFTRGRVGMLNGHPKLMKEAAASGVDYGTAVLPGDEGPADTTLGVADWIIAFKQGGRREEAGRFLEFVFEERNHYTFVDRYDLLPVTTSANERMRAAPEHKRLRRFQDQLPGAEFYPVGKVSWARVSRELKTSVGNVLERGADPAAVLGVIQRKAEAQDSATRAR</sequence>
<protein>
    <submittedName>
        <fullName evidence="1">Solute-binding protein</fullName>
    </submittedName>
</protein>
<dbReference type="Proteomes" id="UP000631535">
    <property type="component" value="Unassembled WGS sequence"/>
</dbReference>
<dbReference type="PANTHER" id="PTHR43649:SF30">
    <property type="entry name" value="ABC TRANSPORTER SUBSTRATE-BINDING PROTEIN"/>
    <property type="match status" value="1"/>
</dbReference>
<dbReference type="PANTHER" id="PTHR43649">
    <property type="entry name" value="ARABINOSE-BINDING PROTEIN-RELATED"/>
    <property type="match status" value="1"/>
</dbReference>
<evidence type="ECO:0000313" key="1">
    <source>
        <dbReference type="EMBL" id="GGO46315.1"/>
    </source>
</evidence>
<dbReference type="EMBL" id="BMMP01000004">
    <property type="protein sequence ID" value="GGO46315.1"/>
    <property type="molecule type" value="Genomic_DNA"/>
</dbReference>
<accession>A0ABQ2M362</accession>
<comment type="caution">
    <text evidence="1">The sequence shown here is derived from an EMBL/GenBank/DDBJ whole genome shotgun (WGS) entry which is preliminary data.</text>
</comment>
<dbReference type="SUPFAM" id="SSF53850">
    <property type="entry name" value="Periplasmic binding protein-like II"/>
    <property type="match status" value="1"/>
</dbReference>
<dbReference type="InterPro" id="IPR050490">
    <property type="entry name" value="Bact_solute-bd_prot1"/>
</dbReference>
<organism evidence="1 2">
    <name type="scientific">Streptomyces daqingensis</name>
    <dbReference type="NCBI Taxonomy" id="1472640"/>
    <lineage>
        <taxon>Bacteria</taxon>
        <taxon>Bacillati</taxon>
        <taxon>Actinomycetota</taxon>
        <taxon>Actinomycetes</taxon>
        <taxon>Kitasatosporales</taxon>
        <taxon>Streptomycetaceae</taxon>
        <taxon>Streptomyces</taxon>
    </lineage>
</organism>
<name>A0ABQ2M362_9ACTN</name>
<evidence type="ECO:0000313" key="2">
    <source>
        <dbReference type="Proteomes" id="UP000631535"/>
    </source>
</evidence>
<gene>
    <name evidence="1" type="ORF">GCM10012287_16330</name>
</gene>
<keyword evidence="2" id="KW-1185">Reference proteome</keyword>
<dbReference type="Gene3D" id="3.40.190.10">
    <property type="entry name" value="Periplasmic binding protein-like II"/>
    <property type="match status" value="2"/>
</dbReference>
<proteinExistence type="predicted"/>
<dbReference type="InterPro" id="IPR006059">
    <property type="entry name" value="SBP"/>
</dbReference>
<dbReference type="Pfam" id="PF01547">
    <property type="entry name" value="SBP_bac_1"/>
    <property type="match status" value="1"/>
</dbReference>
<reference evidence="2" key="1">
    <citation type="journal article" date="2019" name="Int. J. Syst. Evol. Microbiol.">
        <title>The Global Catalogue of Microorganisms (GCM) 10K type strain sequencing project: providing services to taxonomists for standard genome sequencing and annotation.</title>
        <authorList>
            <consortium name="The Broad Institute Genomics Platform"/>
            <consortium name="The Broad Institute Genome Sequencing Center for Infectious Disease"/>
            <person name="Wu L."/>
            <person name="Ma J."/>
        </authorList>
    </citation>
    <scope>NUCLEOTIDE SEQUENCE [LARGE SCALE GENOMIC DNA]</scope>
    <source>
        <strain evidence="2">CGMCC 4.7178</strain>
    </source>
</reference>